<protein>
    <submittedName>
        <fullName evidence="1">Uncharacterized protein</fullName>
    </submittedName>
</protein>
<dbReference type="AlphaFoldDB" id="A0A2G9IFA4"/>
<proteinExistence type="predicted"/>
<evidence type="ECO:0000313" key="2">
    <source>
        <dbReference type="Proteomes" id="UP000230500"/>
    </source>
</evidence>
<gene>
    <name evidence="1" type="ORF">CUC04_02980</name>
</gene>
<sequence length="77" mass="9576">MVIIAWLFCKLLIYNYKVTKKLTRLPTFKRTFLTRTRVGEYINSKAGEKRIKKQWKNRKKKEELYTFKEREFDIRIE</sequence>
<reference evidence="1 2" key="1">
    <citation type="submission" date="2017-11" db="EMBL/GenBank/DDBJ databases">
        <title>Genome sequencing of Prevotella intermedia KCOM 2069.</title>
        <authorList>
            <person name="Kook J.-K."/>
            <person name="Park S.-N."/>
            <person name="Lim Y.K."/>
        </authorList>
    </citation>
    <scope>NUCLEOTIDE SEQUENCE [LARGE SCALE GENOMIC DNA]</scope>
    <source>
        <strain evidence="1 2">KCOM 2069</strain>
    </source>
</reference>
<dbReference type="Proteomes" id="UP000230500">
    <property type="component" value="Unassembled WGS sequence"/>
</dbReference>
<dbReference type="EMBL" id="PESN01000001">
    <property type="protein sequence ID" value="PIN28452.1"/>
    <property type="molecule type" value="Genomic_DNA"/>
</dbReference>
<accession>A0A2G9IFA4</accession>
<name>A0A2G9IFA4_PREIN</name>
<organism evidence="1 2">
    <name type="scientific">Prevotella intermedia</name>
    <dbReference type="NCBI Taxonomy" id="28131"/>
    <lineage>
        <taxon>Bacteria</taxon>
        <taxon>Pseudomonadati</taxon>
        <taxon>Bacteroidota</taxon>
        <taxon>Bacteroidia</taxon>
        <taxon>Bacteroidales</taxon>
        <taxon>Prevotellaceae</taxon>
        <taxon>Prevotella</taxon>
    </lineage>
</organism>
<comment type="caution">
    <text evidence="1">The sequence shown here is derived from an EMBL/GenBank/DDBJ whole genome shotgun (WGS) entry which is preliminary data.</text>
</comment>
<evidence type="ECO:0000313" key="1">
    <source>
        <dbReference type="EMBL" id="PIN28452.1"/>
    </source>
</evidence>